<evidence type="ECO:0000256" key="3">
    <source>
        <dbReference type="ARBA" id="ARBA00022553"/>
    </source>
</evidence>
<dbReference type="Gene3D" id="1.10.1200.10">
    <property type="entry name" value="ACP-like"/>
    <property type="match status" value="1"/>
</dbReference>
<dbReference type="SUPFAM" id="SSF56801">
    <property type="entry name" value="Acetyl-CoA synthetase-like"/>
    <property type="match status" value="1"/>
</dbReference>
<dbReference type="InterPro" id="IPR000873">
    <property type="entry name" value="AMP-dep_synth/lig_dom"/>
</dbReference>
<dbReference type="AlphaFoldDB" id="G4WVL5"/>
<organism evidence="5">
    <name type="scientific">uncultured bacterium CSL142</name>
    <dbReference type="NCBI Taxonomy" id="1091569"/>
    <lineage>
        <taxon>Bacteria</taxon>
        <taxon>environmental samples</taxon>
    </lineage>
</organism>
<dbReference type="Gene3D" id="3.30.300.30">
    <property type="match status" value="1"/>
</dbReference>
<evidence type="ECO:0000256" key="2">
    <source>
        <dbReference type="ARBA" id="ARBA00022450"/>
    </source>
</evidence>
<feature type="domain" description="Carrier" evidence="4">
    <location>
        <begin position="516"/>
        <end position="591"/>
    </location>
</feature>
<dbReference type="PANTHER" id="PTHR22754">
    <property type="entry name" value="DISCO-INTERACTING PROTEIN 2 DIP2 -RELATED"/>
    <property type="match status" value="1"/>
</dbReference>
<dbReference type="Gene3D" id="3.40.50.12780">
    <property type="entry name" value="N-terminal domain of ligase-like"/>
    <property type="match status" value="1"/>
</dbReference>
<dbReference type="GO" id="GO:0031177">
    <property type="term" value="F:phosphopantetheine binding"/>
    <property type="evidence" value="ECO:0007669"/>
    <property type="project" value="InterPro"/>
</dbReference>
<evidence type="ECO:0000259" key="4">
    <source>
        <dbReference type="PROSITE" id="PS50075"/>
    </source>
</evidence>
<dbReference type="InterPro" id="IPR045851">
    <property type="entry name" value="AMP-bd_C_sf"/>
</dbReference>
<protein>
    <submittedName>
        <fullName evidence="5">Acyl-CoA synthetase</fullName>
    </submittedName>
</protein>
<dbReference type="InterPro" id="IPR036736">
    <property type="entry name" value="ACP-like_sf"/>
</dbReference>
<dbReference type="SUPFAM" id="SSF47336">
    <property type="entry name" value="ACP-like"/>
    <property type="match status" value="1"/>
</dbReference>
<dbReference type="GO" id="GO:0005886">
    <property type="term" value="C:plasma membrane"/>
    <property type="evidence" value="ECO:0007669"/>
    <property type="project" value="TreeGrafter"/>
</dbReference>
<dbReference type="PANTHER" id="PTHR22754:SF32">
    <property type="entry name" value="DISCO-INTERACTING PROTEIN 2"/>
    <property type="match status" value="1"/>
</dbReference>
<dbReference type="InterPro" id="IPR009081">
    <property type="entry name" value="PP-bd_ACP"/>
</dbReference>
<dbReference type="SMART" id="SM00823">
    <property type="entry name" value="PKS_PP"/>
    <property type="match status" value="1"/>
</dbReference>
<dbReference type="GO" id="GO:0006633">
    <property type="term" value="P:fatty acid biosynthetic process"/>
    <property type="evidence" value="ECO:0007669"/>
    <property type="project" value="TreeGrafter"/>
</dbReference>
<sequence>MILLVERNNQFIDTFWACVMGGIIVVPLAPGITDEHRSKLFRVARRLRQPYLCTDRRIFARLAAFAADHALSDELERLKRATVFLDDLDDISRPGNLHTPSGDDIAFVQFSSGSTSAPKGVALTHRNLLTNIAGIAHGADISEADLGLSWMPLTHDMGLIGFHLTLMLMNCSHHLMATSAFVRHPQLWLLEASKKRASLLCSPNFGYRHFLKTFNDSKAAALDLSSVRILFNGAEPISIEVCREFLTTLAPCGLKASAMFPVYGLAEASLAVTFPAPGAGCSTVTVNRGTLGVGKAVESVSAGDPRGVTFVLLGSPVRGCEMRIASDAHAGLPNNTVGHVQIRGENVTGGYYQDLPATQAVVGEDGWLDTGDLGFCSDGGLAITGRFKDIIFVSGQNYYPRDLEEVLEKQIGMDLGKIAVYGVRPHNATTDEVLAFILYRGELSDFIATVKNVKRHINERIGIVVNHVIPITHMPKTTSGKIQRYLLGAAYQNGQFADVLAKLHDLELDDNPTVFDARNEIEKNLKGICEVFIKSKPLGVTDNIFELGTSSLTLAQIYERIEAIYPGQLEITDFFDYPTISELARYLETRLKLSHA</sequence>
<dbReference type="GO" id="GO:0070566">
    <property type="term" value="F:adenylyltransferase activity"/>
    <property type="evidence" value="ECO:0007669"/>
    <property type="project" value="TreeGrafter"/>
</dbReference>
<comment type="similarity">
    <text evidence="1">Belongs to the ATP-dependent AMP-binding enzyme family.</text>
</comment>
<dbReference type="EMBL" id="JF429411">
    <property type="protein sequence ID" value="AEQ20467.1"/>
    <property type="molecule type" value="Genomic_DNA"/>
</dbReference>
<evidence type="ECO:0000313" key="5">
    <source>
        <dbReference type="EMBL" id="AEQ20467.1"/>
    </source>
</evidence>
<dbReference type="Pfam" id="PF00501">
    <property type="entry name" value="AMP-binding"/>
    <property type="match status" value="1"/>
</dbReference>
<dbReference type="InterPro" id="IPR020806">
    <property type="entry name" value="PKS_PP-bd"/>
</dbReference>
<reference evidence="5" key="2">
    <citation type="journal article" date="2011" name="J. Bacteriol.">
        <title>Long-chain N-acyl amino acid synthases are linked to the putative PEP-CTERM/exosortase protein-sorting system in Gram-negative bacteria.</title>
        <authorList>
            <person name="Craig J.W."/>
            <person name="Cherry M.A."/>
            <person name="Brady S.F."/>
        </authorList>
    </citation>
    <scope>NUCLEOTIDE SEQUENCE</scope>
</reference>
<dbReference type="InterPro" id="IPR020845">
    <property type="entry name" value="AMP-binding_CS"/>
</dbReference>
<keyword evidence="3" id="KW-0597">Phosphoprotein</keyword>
<dbReference type="InterPro" id="IPR042099">
    <property type="entry name" value="ANL_N_sf"/>
</dbReference>
<accession>G4WVL5</accession>
<dbReference type="Pfam" id="PF00550">
    <property type="entry name" value="PP-binding"/>
    <property type="match status" value="1"/>
</dbReference>
<dbReference type="PROSITE" id="PS50075">
    <property type="entry name" value="CARRIER"/>
    <property type="match status" value="1"/>
</dbReference>
<keyword evidence="2" id="KW-0596">Phosphopantetheine</keyword>
<reference evidence="5" key="1">
    <citation type="journal article" date="2007" name="J. Bacteriol.">
        <title>Cyclic AMP directly activates NasP, an N-acyl amino acid antibiotic biosynthetic enzyme cloned from an uncultured beta-proteobacterium.</title>
        <authorList>
            <person name="Clardy J."/>
            <person name="Brady S.F."/>
        </authorList>
    </citation>
    <scope>NUCLEOTIDE SEQUENCE</scope>
</reference>
<dbReference type="PROSITE" id="PS00455">
    <property type="entry name" value="AMP_BINDING"/>
    <property type="match status" value="1"/>
</dbReference>
<proteinExistence type="inferred from homology"/>
<evidence type="ECO:0000256" key="1">
    <source>
        <dbReference type="ARBA" id="ARBA00006432"/>
    </source>
</evidence>
<name>G4WVL5_9BACT</name>